<comment type="caution">
    <text evidence="1">The sequence shown here is derived from an EMBL/GenBank/DDBJ whole genome shotgun (WGS) entry which is preliminary data.</text>
</comment>
<proteinExistence type="predicted"/>
<evidence type="ECO:0000313" key="2">
    <source>
        <dbReference type="Proteomes" id="UP000287033"/>
    </source>
</evidence>
<name>A0A401S6K5_CHIPU</name>
<gene>
    <name evidence="1" type="ORF">chiPu_0004422</name>
</gene>
<keyword evidence="2" id="KW-1185">Reference proteome</keyword>
<accession>A0A401S6K5</accession>
<protein>
    <submittedName>
        <fullName evidence="1">Uncharacterized protein</fullName>
    </submittedName>
</protein>
<evidence type="ECO:0000313" key="1">
    <source>
        <dbReference type="EMBL" id="GCC26008.1"/>
    </source>
</evidence>
<dbReference type="AlphaFoldDB" id="A0A401S6K5"/>
<sequence length="86" mass="10159">MEAPTSHPAAAQPMVQFSKKRLPNRLKLVAIYWLIIMVKVNRKTFSMKSEIIHFGSKKDNQSIFKMATLWMQSWKLYNEKKQQKGF</sequence>
<organism evidence="1 2">
    <name type="scientific">Chiloscyllium punctatum</name>
    <name type="common">Brownbanded bambooshark</name>
    <name type="synonym">Hemiscyllium punctatum</name>
    <dbReference type="NCBI Taxonomy" id="137246"/>
    <lineage>
        <taxon>Eukaryota</taxon>
        <taxon>Metazoa</taxon>
        <taxon>Chordata</taxon>
        <taxon>Craniata</taxon>
        <taxon>Vertebrata</taxon>
        <taxon>Chondrichthyes</taxon>
        <taxon>Elasmobranchii</taxon>
        <taxon>Galeomorphii</taxon>
        <taxon>Galeoidea</taxon>
        <taxon>Orectolobiformes</taxon>
        <taxon>Hemiscylliidae</taxon>
        <taxon>Chiloscyllium</taxon>
    </lineage>
</organism>
<dbReference type="Proteomes" id="UP000287033">
    <property type="component" value="Unassembled WGS sequence"/>
</dbReference>
<reference evidence="1 2" key="1">
    <citation type="journal article" date="2018" name="Nat. Ecol. Evol.">
        <title>Shark genomes provide insights into elasmobranch evolution and the origin of vertebrates.</title>
        <authorList>
            <person name="Hara Y"/>
            <person name="Yamaguchi K"/>
            <person name="Onimaru K"/>
            <person name="Kadota M"/>
            <person name="Koyanagi M"/>
            <person name="Keeley SD"/>
            <person name="Tatsumi K"/>
            <person name="Tanaka K"/>
            <person name="Motone F"/>
            <person name="Kageyama Y"/>
            <person name="Nozu R"/>
            <person name="Adachi N"/>
            <person name="Nishimura O"/>
            <person name="Nakagawa R"/>
            <person name="Tanegashima C"/>
            <person name="Kiyatake I"/>
            <person name="Matsumoto R"/>
            <person name="Murakumo K"/>
            <person name="Nishida K"/>
            <person name="Terakita A"/>
            <person name="Kuratani S"/>
            <person name="Sato K"/>
            <person name="Hyodo S Kuraku.S."/>
        </authorList>
    </citation>
    <scope>NUCLEOTIDE SEQUENCE [LARGE SCALE GENOMIC DNA]</scope>
</reference>
<dbReference type="EMBL" id="BEZZ01000107">
    <property type="protein sequence ID" value="GCC26008.1"/>
    <property type="molecule type" value="Genomic_DNA"/>
</dbReference>